<dbReference type="EMBL" id="JAWLIP010000002">
    <property type="protein sequence ID" value="MDV6225766.1"/>
    <property type="molecule type" value="Genomic_DNA"/>
</dbReference>
<dbReference type="Proteomes" id="UP001185659">
    <property type="component" value="Unassembled WGS sequence"/>
</dbReference>
<evidence type="ECO:0000313" key="1">
    <source>
        <dbReference type="EMBL" id="MDV6225766.1"/>
    </source>
</evidence>
<keyword evidence="2" id="KW-1185">Reference proteome</keyword>
<evidence type="ECO:0000313" key="2">
    <source>
        <dbReference type="Proteomes" id="UP001185659"/>
    </source>
</evidence>
<reference evidence="1 2" key="1">
    <citation type="submission" date="2023-10" db="EMBL/GenBank/DDBJ databases">
        <authorList>
            <person name="Venkata Ramana C."/>
            <person name="Sasikala C."/>
            <person name="Dhurka M."/>
        </authorList>
    </citation>
    <scope>NUCLEOTIDE SEQUENCE [LARGE SCALE GENOMIC DNA]</scope>
    <source>
        <strain evidence="1 2">KCTC 32151</strain>
    </source>
</reference>
<gene>
    <name evidence="1" type="ORF">R2G56_05660</name>
</gene>
<name>A0ABU4AHP1_9HYPH</name>
<dbReference type="RefSeq" id="WP_113153371.1">
    <property type="nucleotide sequence ID" value="NZ_CP177239.1"/>
</dbReference>
<comment type="caution">
    <text evidence="1">The sequence shown here is derived from an EMBL/GenBank/DDBJ whole genome shotgun (WGS) entry which is preliminary data.</text>
</comment>
<sequence>MEHIAALLLIVGCSGNVGAGDTRECQELPAPTPVYETFEECEAEKPVAMRELETEAPQVLATCVYVDPALVYDDAILEWDITSNGELTASIEPVTSFAVAQNEHARPGHAATK</sequence>
<organism evidence="1 2">
    <name type="scientific">Nitratireductor aquimarinus</name>
    <dbReference type="NCBI Taxonomy" id="889300"/>
    <lineage>
        <taxon>Bacteria</taxon>
        <taxon>Pseudomonadati</taxon>
        <taxon>Pseudomonadota</taxon>
        <taxon>Alphaproteobacteria</taxon>
        <taxon>Hyphomicrobiales</taxon>
        <taxon>Phyllobacteriaceae</taxon>
        <taxon>Nitratireductor</taxon>
    </lineage>
</organism>
<proteinExistence type="predicted"/>
<protein>
    <recommendedName>
        <fullName evidence="3">DUF4333 domain-containing protein</fullName>
    </recommendedName>
</protein>
<accession>A0ABU4AHP1</accession>
<evidence type="ECO:0008006" key="3">
    <source>
        <dbReference type="Google" id="ProtNLM"/>
    </source>
</evidence>